<reference evidence="2 3" key="1">
    <citation type="journal article" date="2020" name="ISME J.">
        <title>Uncovering the hidden diversity of litter-decomposition mechanisms in mushroom-forming fungi.</title>
        <authorList>
            <person name="Floudas D."/>
            <person name="Bentzer J."/>
            <person name="Ahren D."/>
            <person name="Johansson T."/>
            <person name="Persson P."/>
            <person name="Tunlid A."/>
        </authorList>
    </citation>
    <scope>NUCLEOTIDE SEQUENCE [LARGE SCALE GENOMIC DNA]</scope>
    <source>
        <strain evidence="2 3">CBS 406.79</strain>
    </source>
</reference>
<comment type="caution">
    <text evidence="2">The sequence shown here is derived from an EMBL/GenBank/DDBJ whole genome shotgun (WGS) entry which is preliminary data.</text>
</comment>
<evidence type="ECO:0000313" key="2">
    <source>
        <dbReference type="EMBL" id="KAF5377993.1"/>
    </source>
</evidence>
<keyword evidence="1" id="KW-1133">Transmembrane helix</keyword>
<gene>
    <name evidence="2" type="ORF">D9757_009849</name>
</gene>
<sequence length="376" mass="41780">MIPTCPYLRKARVPLLHLAFCSNYFSQALFDTFSFALPGVMHSWRSSFLLSALLLSPVVKCIQFTHNGSSTSPNASVTFIWTREHNDPPKWMVASITSLNNAFISDLEIQHIPKSSGASGTVTIPVMTFKSLNLTLGTFTLGFQKNHKAQFMGNLFGTPTTFEVVNSTRLVTPGILPQKVKDMLTPASEPNKTPIIVGAVLGSVGFLLVLVLLLLLYRRYHHRRHANRLLREHRSFQSSRPVAFPSYYSDEKRGSNSSWYSTTKELPAIPEISNALASRAAAARVNSFDEGLVEIPAFPRNSIVPKRSLHAATVGFDPPKDRQRQLERAIARLHSQMNELQSTTDRNTAEGIQDEAGLVHLTLAMERLKRRLGQGG</sequence>
<dbReference type="Proteomes" id="UP000518752">
    <property type="component" value="Unassembled WGS sequence"/>
</dbReference>
<accession>A0A8H5M215</accession>
<feature type="transmembrane region" description="Helical" evidence="1">
    <location>
        <begin position="195"/>
        <end position="217"/>
    </location>
</feature>
<name>A0A8H5M215_9AGAR</name>
<protein>
    <submittedName>
        <fullName evidence="2">Uncharacterized protein</fullName>
    </submittedName>
</protein>
<organism evidence="2 3">
    <name type="scientific">Collybiopsis confluens</name>
    <dbReference type="NCBI Taxonomy" id="2823264"/>
    <lineage>
        <taxon>Eukaryota</taxon>
        <taxon>Fungi</taxon>
        <taxon>Dikarya</taxon>
        <taxon>Basidiomycota</taxon>
        <taxon>Agaricomycotina</taxon>
        <taxon>Agaricomycetes</taxon>
        <taxon>Agaricomycetidae</taxon>
        <taxon>Agaricales</taxon>
        <taxon>Marasmiineae</taxon>
        <taxon>Omphalotaceae</taxon>
        <taxon>Collybiopsis</taxon>
    </lineage>
</organism>
<keyword evidence="1" id="KW-0472">Membrane</keyword>
<evidence type="ECO:0000256" key="1">
    <source>
        <dbReference type="SAM" id="Phobius"/>
    </source>
</evidence>
<dbReference type="AlphaFoldDB" id="A0A8H5M215"/>
<keyword evidence="1" id="KW-0812">Transmembrane</keyword>
<dbReference type="EMBL" id="JAACJN010000080">
    <property type="protein sequence ID" value="KAF5377993.1"/>
    <property type="molecule type" value="Genomic_DNA"/>
</dbReference>
<keyword evidence="3" id="KW-1185">Reference proteome</keyword>
<evidence type="ECO:0000313" key="3">
    <source>
        <dbReference type="Proteomes" id="UP000518752"/>
    </source>
</evidence>
<proteinExistence type="predicted"/>